<comment type="subcellular location">
    <subcellularLocation>
        <location evidence="1">Golgi apparatus membrane</location>
        <topology evidence="1">Single-pass type II membrane protein</topology>
    </subcellularLocation>
    <subcellularLocation>
        <location evidence="7">Golgi apparatus</location>
        <location evidence="7">Golgi stack membrane</location>
        <topology evidence="7">Single-pass type II membrane protein</topology>
    </subcellularLocation>
</comment>
<dbReference type="UniPathway" id="UPA00378"/>
<evidence type="ECO:0000256" key="8">
    <source>
        <dbReference type="SAM" id="MobiDB-lite"/>
    </source>
</evidence>
<reference evidence="10 11" key="2">
    <citation type="submission" date="2019-01" db="EMBL/GenBank/DDBJ databases">
        <title>The decoding of complex shrimp genome reveals the adaptation for benthos swimmer, frequently molting mechanism and breeding impact on genome.</title>
        <authorList>
            <person name="Sun Y."/>
            <person name="Gao Y."/>
            <person name="Yu Y."/>
        </authorList>
    </citation>
    <scope>NUCLEOTIDE SEQUENCE [LARGE SCALE GENOMIC DNA]</scope>
    <source>
        <tissue evidence="10">Muscle</tissue>
    </source>
</reference>
<feature type="region of interest" description="Disordered" evidence="8">
    <location>
        <begin position="225"/>
        <end position="281"/>
    </location>
</feature>
<dbReference type="EC" id="2.4.1.-" evidence="7"/>
<dbReference type="FunFam" id="3.40.50.11660:FF:000004">
    <property type="entry name" value="Glycoprotein 3-alpha-L-fucosyltransferase A"/>
    <property type="match status" value="1"/>
</dbReference>
<sequence>MSCGKAVSRPCLRASTPPEAQKANPKRPNPGRISPRPAAAADPALIPQIQPELTSFPAKWLSRRLCYFPSTAPLPFSVSLIFAACEQLHITLKNAKSSHTCAQTNKHTSFPSPSSTRTPPNPLHPNTSSPTLSPRPPPSPLKTLNTHTLPRLTLRALLPINPRPLPSPYSLKSLQDRTFSILLAACLTCLFAYYYTSVKSTPIGYTIESLDLKELENLSAALQHEAAKAETQEAGPVAPQTDPPAATSTSTSSSTAAPRTSVSRGTTKAAPPKREDGLMPFEDEADSKFDIAKKIFLPENVSRDVDGPPLKKILFWNDAYSNKDFGFGFGREPFIRAGCRVNTCLTTGKRDRFPLKELDAVIWHFRANDKSLPAERYNRVYRRRQPLHISRNYTEGKTKLAAWFVTNCHTIGGRESLVSTLKKWIDIDVYGGCGHLKCERSQQSECHRMLNRTYKFYLSFENSLCQDYVTEKFFNILRLDVVPVVYGLGNYSVQAPDHSYIDALSFPTAKDLADYLLYLDGNDTAYNEYFNKWFLSLFSLKSLLPPNVSHQTFSTQTFPTKRSPPNVSHQTFPTKRSPHKRFPPTQTFPTNRLPPKTFHPTVHQPHPSRWKTDYFVSKAWVQGAQAYCALCESLHNDNATKVYDLSEWFVQESRCLEETTPEIRDFIGGFGHHPVLAFSLRLLVLLAVGLVLFLAVALANRCKSSRTAKL</sequence>
<feature type="region of interest" description="Disordered" evidence="8">
    <location>
        <begin position="103"/>
        <end position="146"/>
    </location>
</feature>
<evidence type="ECO:0000256" key="7">
    <source>
        <dbReference type="RuleBase" id="RU003832"/>
    </source>
</evidence>
<dbReference type="InterPro" id="IPR001503">
    <property type="entry name" value="Glyco_trans_10"/>
</dbReference>
<evidence type="ECO:0000256" key="3">
    <source>
        <dbReference type="ARBA" id="ARBA00008919"/>
    </source>
</evidence>
<feature type="compositionally biased region" description="Polar residues" evidence="8">
    <location>
        <begin position="554"/>
        <end position="574"/>
    </location>
</feature>
<dbReference type="OrthoDB" id="427096at2759"/>
<keyword evidence="5 7" id="KW-0808">Transferase</keyword>
<dbReference type="Proteomes" id="UP000283509">
    <property type="component" value="Unassembled WGS sequence"/>
</dbReference>
<evidence type="ECO:0000256" key="5">
    <source>
        <dbReference type="ARBA" id="ARBA00022679"/>
    </source>
</evidence>
<dbReference type="GO" id="GO:0000139">
    <property type="term" value="C:Golgi membrane"/>
    <property type="evidence" value="ECO:0007669"/>
    <property type="project" value="UniProtKB-SubCell"/>
</dbReference>
<evidence type="ECO:0000259" key="9">
    <source>
        <dbReference type="Pfam" id="PF00852"/>
    </source>
</evidence>
<keyword evidence="7" id="KW-0472">Membrane</keyword>
<feature type="transmembrane region" description="Helical" evidence="7">
    <location>
        <begin position="678"/>
        <end position="699"/>
    </location>
</feature>
<feature type="compositionally biased region" description="Low complexity" evidence="8">
    <location>
        <begin position="108"/>
        <end position="118"/>
    </location>
</feature>
<name>A0A423U9S1_PENVA</name>
<dbReference type="SUPFAM" id="SSF53756">
    <property type="entry name" value="UDP-Glycosyltransferase/glycogen phosphorylase"/>
    <property type="match status" value="1"/>
</dbReference>
<evidence type="ECO:0000256" key="4">
    <source>
        <dbReference type="ARBA" id="ARBA00022676"/>
    </source>
</evidence>
<keyword evidence="7" id="KW-0812">Transmembrane</keyword>
<keyword evidence="7" id="KW-1133">Transmembrane helix</keyword>
<comment type="similarity">
    <text evidence="3 7">Belongs to the glycosyltransferase 10 family.</text>
</comment>
<keyword evidence="11" id="KW-1185">Reference proteome</keyword>
<dbReference type="InterPro" id="IPR038577">
    <property type="entry name" value="GT10-like_C_sf"/>
</dbReference>
<gene>
    <name evidence="10" type="ORF">C7M84_014043</name>
</gene>
<evidence type="ECO:0000256" key="6">
    <source>
        <dbReference type="ARBA" id="ARBA00023034"/>
    </source>
</evidence>
<accession>A0A423U9S1</accession>
<dbReference type="PANTHER" id="PTHR48438:SF1">
    <property type="entry name" value="ALPHA-(1,3)-FUCOSYLTRANSFERASE C-RELATED"/>
    <property type="match status" value="1"/>
</dbReference>
<keyword evidence="6 7" id="KW-0333">Golgi apparatus</keyword>
<feature type="region of interest" description="Disordered" evidence="8">
    <location>
        <begin position="1"/>
        <end position="38"/>
    </location>
</feature>
<organism evidence="10 11">
    <name type="scientific">Penaeus vannamei</name>
    <name type="common">Whiteleg shrimp</name>
    <name type="synonym">Litopenaeus vannamei</name>
    <dbReference type="NCBI Taxonomy" id="6689"/>
    <lineage>
        <taxon>Eukaryota</taxon>
        <taxon>Metazoa</taxon>
        <taxon>Ecdysozoa</taxon>
        <taxon>Arthropoda</taxon>
        <taxon>Crustacea</taxon>
        <taxon>Multicrustacea</taxon>
        <taxon>Malacostraca</taxon>
        <taxon>Eumalacostraca</taxon>
        <taxon>Eucarida</taxon>
        <taxon>Decapoda</taxon>
        <taxon>Dendrobranchiata</taxon>
        <taxon>Penaeoidea</taxon>
        <taxon>Penaeidae</taxon>
        <taxon>Penaeus</taxon>
    </lineage>
</organism>
<dbReference type="AlphaFoldDB" id="A0A423U9S1"/>
<dbReference type="Pfam" id="PF00852">
    <property type="entry name" value="Glyco_transf_10"/>
    <property type="match status" value="1"/>
</dbReference>
<evidence type="ECO:0000256" key="1">
    <source>
        <dbReference type="ARBA" id="ARBA00004323"/>
    </source>
</evidence>
<keyword evidence="4 7" id="KW-0328">Glycosyltransferase</keyword>
<dbReference type="InterPro" id="IPR055270">
    <property type="entry name" value="Glyco_tran_10_C"/>
</dbReference>
<feature type="region of interest" description="Disordered" evidence="8">
    <location>
        <begin position="554"/>
        <end position="605"/>
    </location>
</feature>
<dbReference type="GO" id="GO:0008417">
    <property type="term" value="F:fucosyltransferase activity"/>
    <property type="evidence" value="ECO:0007669"/>
    <property type="project" value="InterPro"/>
</dbReference>
<dbReference type="PANTHER" id="PTHR48438">
    <property type="entry name" value="ALPHA-(1,3)-FUCOSYLTRANSFERASE C-RELATED"/>
    <property type="match status" value="1"/>
</dbReference>
<dbReference type="GO" id="GO:0032580">
    <property type="term" value="C:Golgi cisterna membrane"/>
    <property type="evidence" value="ECO:0007669"/>
    <property type="project" value="UniProtKB-SubCell"/>
</dbReference>
<reference evidence="10 11" key="1">
    <citation type="submission" date="2018-04" db="EMBL/GenBank/DDBJ databases">
        <authorList>
            <person name="Zhang X."/>
            <person name="Yuan J."/>
            <person name="Li F."/>
            <person name="Xiang J."/>
        </authorList>
    </citation>
    <scope>NUCLEOTIDE SEQUENCE [LARGE SCALE GENOMIC DNA]</scope>
    <source>
        <tissue evidence="10">Muscle</tissue>
    </source>
</reference>
<feature type="compositionally biased region" description="Low complexity" evidence="8">
    <location>
        <begin position="238"/>
        <end position="261"/>
    </location>
</feature>
<dbReference type="Gene3D" id="3.40.50.11660">
    <property type="entry name" value="Glycosyl transferase family 10, C-terminal domain"/>
    <property type="match status" value="1"/>
</dbReference>
<proteinExistence type="inferred from homology"/>
<dbReference type="EMBL" id="QCYY01000275">
    <property type="protein sequence ID" value="ROT85440.1"/>
    <property type="molecule type" value="Genomic_DNA"/>
</dbReference>
<evidence type="ECO:0000256" key="2">
    <source>
        <dbReference type="ARBA" id="ARBA00004922"/>
    </source>
</evidence>
<protein>
    <recommendedName>
        <fullName evidence="7">Fucosyltransferase</fullName>
        <ecNumber evidence="7">2.4.1.-</ecNumber>
    </recommendedName>
</protein>
<feature type="domain" description="Fucosyltransferase C-terminal" evidence="9">
    <location>
        <begin position="395"/>
        <end position="531"/>
    </location>
</feature>
<evidence type="ECO:0000313" key="11">
    <source>
        <dbReference type="Proteomes" id="UP000283509"/>
    </source>
</evidence>
<comment type="caution">
    <text evidence="10">The sequence shown here is derived from an EMBL/GenBank/DDBJ whole genome shotgun (WGS) entry which is preliminary data.</text>
</comment>
<comment type="pathway">
    <text evidence="2">Protein modification; protein glycosylation.</text>
</comment>
<evidence type="ECO:0000313" key="10">
    <source>
        <dbReference type="EMBL" id="ROT85440.1"/>
    </source>
</evidence>